<gene>
    <name evidence="1" type="ORF">pipiens_020334</name>
</gene>
<proteinExistence type="predicted"/>
<feature type="non-terminal residue" evidence="1">
    <location>
        <position position="1"/>
    </location>
</feature>
<name>A0ABD1CKJ4_CULPP</name>
<comment type="caution">
    <text evidence="1">The sequence shown here is derived from an EMBL/GenBank/DDBJ whole genome shotgun (WGS) entry which is preliminary data.</text>
</comment>
<feature type="non-terminal residue" evidence="1">
    <location>
        <position position="42"/>
    </location>
</feature>
<evidence type="ECO:0000313" key="2">
    <source>
        <dbReference type="Proteomes" id="UP001562425"/>
    </source>
</evidence>
<dbReference type="EMBL" id="JBEHCU010011302">
    <property type="protein sequence ID" value="KAL1376919.1"/>
    <property type="molecule type" value="Genomic_DNA"/>
</dbReference>
<sequence>RRYPVTTGLLANENIFAHQELRDGSQLVKFQNHFQAETGPVS</sequence>
<organism evidence="1 2">
    <name type="scientific">Culex pipiens pipiens</name>
    <name type="common">Northern house mosquito</name>
    <dbReference type="NCBI Taxonomy" id="38569"/>
    <lineage>
        <taxon>Eukaryota</taxon>
        <taxon>Metazoa</taxon>
        <taxon>Ecdysozoa</taxon>
        <taxon>Arthropoda</taxon>
        <taxon>Hexapoda</taxon>
        <taxon>Insecta</taxon>
        <taxon>Pterygota</taxon>
        <taxon>Neoptera</taxon>
        <taxon>Endopterygota</taxon>
        <taxon>Diptera</taxon>
        <taxon>Nematocera</taxon>
        <taxon>Culicoidea</taxon>
        <taxon>Culicidae</taxon>
        <taxon>Culicinae</taxon>
        <taxon>Culicini</taxon>
        <taxon>Culex</taxon>
        <taxon>Culex</taxon>
    </lineage>
</organism>
<accession>A0ABD1CKJ4</accession>
<protein>
    <submittedName>
        <fullName evidence="1">Uncharacterized protein</fullName>
    </submittedName>
</protein>
<dbReference type="AlphaFoldDB" id="A0ABD1CKJ4"/>
<keyword evidence="2" id="KW-1185">Reference proteome</keyword>
<evidence type="ECO:0000313" key="1">
    <source>
        <dbReference type="EMBL" id="KAL1376919.1"/>
    </source>
</evidence>
<dbReference type="Proteomes" id="UP001562425">
    <property type="component" value="Unassembled WGS sequence"/>
</dbReference>
<reference evidence="1 2" key="1">
    <citation type="submission" date="2024-05" db="EMBL/GenBank/DDBJ databases">
        <title>Culex pipiens pipiens assembly and annotation.</title>
        <authorList>
            <person name="Alout H."/>
            <person name="Durand T."/>
        </authorList>
    </citation>
    <scope>NUCLEOTIDE SEQUENCE [LARGE SCALE GENOMIC DNA]</scope>
    <source>
        <strain evidence="1">HA-2024</strain>
        <tissue evidence="1">Whole body</tissue>
    </source>
</reference>